<dbReference type="RefSeq" id="WP_326075006.1">
    <property type="nucleotide sequence ID" value="NZ_JARLKY010000085.1"/>
</dbReference>
<evidence type="ECO:0000313" key="2">
    <source>
        <dbReference type="EMBL" id="MEC0231073.1"/>
    </source>
</evidence>
<reference evidence="2 3" key="1">
    <citation type="submission" date="2023-03" db="EMBL/GenBank/DDBJ databases">
        <title>Bacillus Genome Sequencing.</title>
        <authorList>
            <person name="Dunlap C."/>
        </authorList>
    </citation>
    <scope>NUCLEOTIDE SEQUENCE [LARGE SCALE GENOMIC DNA]</scope>
    <source>
        <strain evidence="2 3">BD-533</strain>
    </source>
</reference>
<organism evidence="2 3">
    <name type="scientific">Paenibacillus alba</name>
    <dbReference type="NCBI Taxonomy" id="1197127"/>
    <lineage>
        <taxon>Bacteria</taxon>
        <taxon>Bacillati</taxon>
        <taxon>Bacillota</taxon>
        <taxon>Bacilli</taxon>
        <taxon>Bacillales</taxon>
        <taxon>Paenibacillaceae</taxon>
        <taxon>Paenibacillus</taxon>
    </lineage>
</organism>
<evidence type="ECO:0000313" key="3">
    <source>
        <dbReference type="Proteomes" id="UP001338137"/>
    </source>
</evidence>
<proteinExistence type="inferred from homology"/>
<sequence>MEMNLHDPDSDYAIGVDIGGTKMNAGVVTSQGEVLHTVSLATCAGQVNTADRVQQAIQQLIAEASAKQPNLRYKGIGVGSAGQVDWEEGSIRSASDILPGYAGTPLRSLLQKWFALPTIVDNDVNVLALTEKHLGAGQGVDHFLCLALGTGVGGAIVVNGQLVHGCWGAGGELGHLSVDFNGLPCLCGGIGCLEQYASGTNIARRMLERLAQIGSREESLDSRMVFARWRAGDVTATEIMDETIAALGAAMASFIHMFNPALIVIGGGVAEAGEPLLDGIRNEVTRRSMPSMREGVRIELAYHGNWSGMIGAALQIWEYPFVKGSSLR</sequence>
<gene>
    <name evidence="2" type="ORF">P4I72_28655</name>
</gene>
<comment type="caution">
    <text evidence="2">The sequence shown here is derived from an EMBL/GenBank/DDBJ whole genome shotgun (WGS) entry which is preliminary data.</text>
</comment>
<dbReference type="EMBL" id="JARLKY010000085">
    <property type="protein sequence ID" value="MEC0231073.1"/>
    <property type="molecule type" value="Genomic_DNA"/>
</dbReference>
<dbReference type="Gene3D" id="3.30.420.40">
    <property type="match status" value="2"/>
</dbReference>
<dbReference type="PANTHER" id="PTHR18964">
    <property type="entry name" value="ROK (REPRESSOR, ORF, KINASE) FAMILY"/>
    <property type="match status" value="1"/>
</dbReference>
<accession>A0ABU6GE78</accession>
<evidence type="ECO:0000256" key="1">
    <source>
        <dbReference type="ARBA" id="ARBA00006479"/>
    </source>
</evidence>
<keyword evidence="3" id="KW-1185">Reference proteome</keyword>
<dbReference type="Proteomes" id="UP001338137">
    <property type="component" value="Unassembled WGS sequence"/>
</dbReference>
<dbReference type="PROSITE" id="PS01125">
    <property type="entry name" value="ROK"/>
    <property type="match status" value="1"/>
</dbReference>
<dbReference type="PANTHER" id="PTHR18964:SF149">
    <property type="entry name" value="BIFUNCTIONAL UDP-N-ACETYLGLUCOSAMINE 2-EPIMERASE_N-ACETYLMANNOSAMINE KINASE"/>
    <property type="match status" value="1"/>
</dbReference>
<dbReference type="InterPro" id="IPR049874">
    <property type="entry name" value="ROK_cs"/>
</dbReference>
<dbReference type="InterPro" id="IPR043129">
    <property type="entry name" value="ATPase_NBD"/>
</dbReference>
<comment type="similarity">
    <text evidence="1">Belongs to the ROK (NagC/XylR) family.</text>
</comment>
<name>A0ABU6GE78_9BACL</name>
<dbReference type="Pfam" id="PF00480">
    <property type="entry name" value="ROK"/>
    <property type="match status" value="1"/>
</dbReference>
<dbReference type="CDD" id="cd24068">
    <property type="entry name" value="ASKHA_NBD_ROK_FnNanK-like"/>
    <property type="match status" value="1"/>
</dbReference>
<dbReference type="SUPFAM" id="SSF53067">
    <property type="entry name" value="Actin-like ATPase domain"/>
    <property type="match status" value="1"/>
</dbReference>
<dbReference type="InterPro" id="IPR000600">
    <property type="entry name" value="ROK"/>
</dbReference>
<protein>
    <submittedName>
        <fullName evidence="2">ROK family protein</fullName>
    </submittedName>
</protein>